<evidence type="ECO:0000256" key="1">
    <source>
        <dbReference type="ARBA" id="ARBA00022723"/>
    </source>
</evidence>
<dbReference type="AlphaFoldDB" id="A0A0P6Y059"/>
<dbReference type="GO" id="GO:0046872">
    <property type="term" value="F:metal ion binding"/>
    <property type="evidence" value="ECO:0007669"/>
    <property type="project" value="UniProtKB-KW"/>
</dbReference>
<dbReference type="Proteomes" id="UP000050417">
    <property type="component" value="Unassembled WGS sequence"/>
</dbReference>
<name>A0A0P6Y059_9CHLR</name>
<dbReference type="GO" id="GO:0005829">
    <property type="term" value="C:cytosol"/>
    <property type="evidence" value="ECO:0007669"/>
    <property type="project" value="TreeGrafter"/>
</dbReference>
<dbReference type="InterPro" id="IPR001303">
    <property type="entry name" value="Aldolase_II/adducin_N"/>
</dbReference>
<keyword evidence="5" id="KW-1185">Reference proteome</keyword>
<evidence type="ECO:0000256" key="2">
    <source>
        <dbReference type="ARBA" id="ARBA00023239"/>
    </source>
</evidence>
<evidence type="ECO:0000313" key="4">
    <source>
        <dbReference type="EMBL" id="KPL74846.1"/>
    </source>
</evidence>
<dbReference type="SUPFAM" id="SSF53639">
    <property type="entry name" value="AraD/HMP-PK domain-like"/>
    <property type="match status" value="1"/>
</dbReference>
<evidence type="ECO:0000313" key="5">
    <source>
        <dbReference type="Proteomes" id="UP000050417"/>
    </source>
</evidence>
<dbReference type="SMART" id="SM01007">
    <property type="entry name" value="Aldolase_II"/>
    <property type="match status" value="1"/>
</dbReference>
<dbReference type="PANTHER" id="PTHR22789">
    <property type="entry name" value="FUCULOSE PHOSPHATE ALDOLASE"/>
    <property type="match status" value="1"/>
</dbReference>
<dbReference type="RefSeq" id="WP_075063546.1">
    <property type="nucleotide sequence ID" value="NZ_LGCL01000031.1"/>
</dbReference>
<keyword evidence="1" id="KW-0479">Metal-binding</keyword>
<accession>A0A0P6Y059</accession>
<keyword evidence="2" id="KW-0456">Lyase</keyword>
<evidence type="ECO:0000259" key="3">
    <source>
        <dbReference type="SMART" id="SM01007"/>
    </source>
</evidence>
<dbReference type="OrthoDB" id="161063at2"/>
<dbReference type="Gene3D" id="3.40.225.10">
    <property type="entry name" value="Class II aldolase/adducin N-terminal domain"/>
    <property type="match status" value="1"/>
</dbReference>
<sequence length="197" mass="21869">MANIPEQIVAIARTMFERRLTDMAGGNLSARDGETVYITPRFSGSKRHWQLNPEDILSGPLQGDELLNHPLFSREGKAHLAIYRNFPNCKAVIHAHAFHIQPFVVAEKPIPAVMEATEKFGTVNVVKYAPAHSADLAQYIVEGLRGQDERIQVQAAAVLMPRHGIMVAGKDLYAAVDALERIDTNCWCIMAQRLIGE</sequence>
<gene>
    <name evidence="4" type="ORF">ADN00_13490</name>
</gene>
<dbReference type="EMBL" id="LGCL01000031">
    <property type="protein sequence ID" value="KPL74846.1"/>
    <property type="molecule type" value="Genomic_DNA"/>
</dbReference>
<dbReference type="GO" id="GO:0016832">
    <property type="term" value="F:aldehyde-lyase activity"/>
    <property type="evidence" value="ECO:0007669"/>
    <property type="project" value="TreeGrafter"/>
</dbReference>
<reference evidence="4 5" key="1">
    <citation type="submission" date="2015-07" db="EMBL/GenBank/DDBJ databases">
        <title>Genome sequence of Ornatilinea apprima DSM 23815.</title>
        <authorList>
            <person name="Hemp J."/>
            <person name="Ward L.M."/>
            <person name="Pace L.A."/>
            <person name="Fischer W.W."/>
        </authorList>
    </citation>
    <scope>NUCLEOTIDE SEQUENCE [LARGE SCALE GENOMIC DNA]</scope>
    <source>
        <strain evidence="4 5">P3M-1</strain>
    </source>
</reference>
<proteinExistence type="predicted"/>
<organism evidence="4 5">
    <name type="scientific">Ornatilinea apprima</name>
    <dbReference type="NCBI Taxonomy" id="1134406"/>
    <lineage>
        <taxon>Bacteria</taxon>
        <taxon>Bacillati</taxon>
        <taxon>Chloroflexota</taxon>
        <taxon>Anaerolineae</taxon>
        <taxon>Anaerolineales</taxon>
        <taxon>Anaerolineaceae</taxon>
        <taxon>Ornatilinea</taxon>
    </lineage>
</organism>
<protein>
    <recommendedName>
        <fullName evidence="3">Class II aldolase/adducin N-terminal domain-containing protein</fullName>
    </recommendedName>
</protein>
<dbReference type="Pfam" id="PF00596">
    <property type="entry name" value="Aldolase_II"/>
    <property type="match status" value="1"/>
</dbReference>
<dbReference type="STRING" id="1134406.ADN00_13490"/>
<dbReference type="GO" id="GO:0019323">
    <property type="term" value="P:pentose catabolic process"/>
    <property type="evidence" value="ECO:0007669"/>
    <property type="project" value="TreeGrafter"/>
</dbReference>
<dbReference type="PANTHER" id="PTHR22789:SF0">
    <property type="entry name" value="3-OXO-TETRONATE 4-PHOSPHATE DECARBOXYLASE-RELATED"/>
    <property type="match status" value="1"/>
</dbReference>
<feature type="domain" description="Class II aldolase/adducin N-terminal" evidence="3">
    <location>
        <begin position="6"/>
        <end position="190"/>
    </location>
</feature>
<comment type="caution">
    <text evidence="4">The sequence shown here is derived from an EMBL/GenBank/DDBJ whole genome shotgun (WGS) entry which is preliminary data.</text>
</comment>
<dbReference type="InterPro" id="IPR036409">
    <property type="entry name" value="Aldolase_II/adducin_N_sf"/>
</dbReference>
<dbReference type="InterPro" id="IPR050197">
    <property type="entry name" value="Aldolase_class_II_sugar_metab"/>
</dbReference>